<protein>
    <recommendedName>
        <fullName evidence="3">Cytochrome c domain-containing protein</fullName>
    </recommendedName>
</protein>
<dbReference type="SUPFAM" id="SSF46626">
    <property type="entry name" value="Cytochrome c"/>
    <property type="match status" value="1"/>
</dbReference>
<reference evidence="1" key="1">
    <citation type="submission" date="2022-07" db="EMBL/GenBank/DDBJ databases">
        <title>Arcobacter roscoffensis sp. nov., a marine bacterium isolated from coastal seawater collected from Roscoff, France.</title>
        <authorList>
            <person name="Pascual J."/>
            <person name="Lepeaux C."/>
            <person name="Methner A."/>
            <person name="Overmann J."/>
        </authorList>
    </citation>
    <scope>NUCLEOTIDE SEQUENCE</scope>
    <source>
        <strain evidence="1">ARW1-2F2</strain>
    </source>
</reference>
<proteinExistence type="predicted"/>
<name>A0ABY5E767_9BACT</name>
<keyword evidence="2" id="KW-1185">Reference proteome</keyword>
<sequence length="133" mass="15644">MKILIIAFLLVSSVFSLSLKEEIEKCTTLEQNENRLVCFDKIAKKIKPSQEFITKGYIMVTECKNCHGKNWEISTDGEMLVKDMSEEEIYNSLIAYKNKEKKFLAMNFQMSKYTKEEIKFMSEYISYEIMTSK</sequence>
<dbReference type="InterPro" id="IPR036909">
    <property type="entry name" value="Cyt_c-like_dom_sf"/>
</dbReference>
<dbReference type="EMBL" id="CP100595">
    <property type="protein sequence ID" value="UTJ06548.1"/>
    <property type="molecule type" value="Genomic_DNA"/>
</dbReference>
<dbReference type="Proteomes" id="UP001060012">
    <property type="component" value="Chromosome"/>
</dbReference>
<dbReference type="Gene3D" id="1.10.760.10">
    <property type="entry name" value="Cytochrome c-like domain"/>
    <property type="match status" value="1"/>
</dbReference>
<accession>A0ABY5E767</accession>
<evidence type="ECO:0000313" key="2">
    <source>
        <dbReference type="Proteomes" id="UP001060012"/>
    </source>
</evidence>
<gene>
    <name evidence="1" type="ORF">NJU99_00205</name>
</gene>
<organism evidence="1 2">
    <name type="scientific">Arcobacter roscoffensis</name>
    <dbReference type="NCBI Taxonomy" id="2961520"/>
    <lineage>
        <taxon>Bacteria</taxon>
        <taxon>Pseudomonadati</taxon>
        <taxon>Campylobacterota</taxon>
        <taxon>Epsilonproteobacteria</taxon>
        <taxon>Campylobacterales</taxon>
        <taxon>Arcobacteraceae</taxon>
        <taxon>Arcobacter</taxon>
    </lineage>
</organism>
<evidence type="ECO:0008006" key="3">
    <source>
        <dbReference type="Google" id="ProtNLM"/>
    </source>
</evidence>
<evidence type="ECO:0000313" key="1">
    <source>
        <dbReference type="EMBL" id="UTJ06548.1"/>
    </source>
</evidence>
<dbReference type="RefSeq" id="WP_254576727.1">
    <property type="nucleotide sequence ID" value="NZ_CP100595.1"/>
</dbReference>